<dbReference type="OrthoDB" id="9797643at2"/>
<keyword evidence="4" id="KW-1185">Reference proteome</keyword>
<protein>
    <recommendedName>
        <fullName evidence="5">DUF2089 domain-containing protein</fullName>
    </recommendedName>
</protein>
<comment type="caution">
    <text evidence="3">The sequence shown here is derived from an EMBL/GenBank/DDBJ whole genome shotgun (WGS) entry which is preliminary data.</text>
</comment>
<dbReference type="AlphaFoldDB" id="A0A1V4SLW9"/>
<dbReference type="Pfam" id="PF09862">
    <property type="entry name" value="DUF2089"/>
    <property type="match status" value="1"/>
</dbReference>
<sequence length="122" mass="13533">MAREAFGKCPVCGSETEVTRITCNSCDTVIEGHFALCKFCKLNNDQRNFLDVFIKCRGNIKEVEKELGVSYPTVKNKLEDVASALGHKSEPVPEVPGRKKEILDKLNAGEISVEEALSQMKE</sequence>
<dbReference type="InterPro" id="IPR018658">
    <property type="entry name" value="DUF2089"/>
</dbReference>
<evidence type="ECO:0008006" key="5">
    <source>
        <dbReference type="Google" id="ProtNLM"/>
    </source>
</evidence>
<proteinExistence type="predicted"/>
<evidence type="ECO:0000313" key="3">
    <source>
        <dbReference type="EMBL" id="OPX44868.1"/>
    </source>
</evidence>
<organism evidence="3 4">
    <name type="scientific">Ruminiclostridium hungatei</name>
    <name type="common">Clostridium hungatei</name>
    <dbReference type="NCBI Taxonomy" id="48256"/>
    <lineage>
        <taxon>Bacteria</taxon>
        <taxon>Bacillati</taxon>
        <taxon>Bacillota</taxon>
        <taxon>Clostridia</taxon>
        <taxon>Eubacteriales</taxon>
        <taxon>Oscillospiraceae</taxon>
        <taxon>Ruminiclostridium</taxon>
    </lineage>
</organism>
<dbReference type="Proteomes" id="UP000191554">
    <property type="component" value="Unassembled WGS sequence"/>
</dbReference>
<gene>
    <name evidence="3" type="ORF">CLHUN_14220</name>
</gene>
<accession>A0A1V4SLW9</accession>
<dbReference type="RefSeq" id="WP_080063864.1">
    <property type="nucleotide sequence ID" value="NZ_MZGX01000007.1"/>
</dbReference>
<evidence type="ECO:0000259" key="2">
    <source>
        <dbReference type="Pfam" id="PF22747"/>
    </source>
</evidence>
<dbReference type="InterPro" id="IPR053957">
    <property type="entry name" value="DUF2089_Zn_ribbon"/>
</dbReference>
<evidence type="ECO:0000259" key="1">
    <source>
        <dbReference type="Pfam" id="PF09862"/>
    </source>
</evidence>
<feature type="domain" description="DUF2089" evidence="2">
    <location>
        <begin position="9"/>
        <end position="40"/>
    </location>
</feature>
<reference evidence="3 4" key="1">
    <citation type="submission" date="2017-03" db="EMBL/GenBank/DDBJ databases">
        <title>Genome sequence of Clostridium hungatei DSM 14427.</title>
        <authorList>
            <person name="Poehlein A."/>
            <person name="Daniel R."/>
        </authorList>
    </citation>
    <scope>NUCLEOTIDE SEQUENCE [LARGE SCALE GENOMIC DNA]</scope>
    <source>
        <strain evidence="3 4">DSM 14427</strain>
    </source>
</reference>
<evidence type="ECO:0000313" key="4">
    <source>
        <dbReference type="Proteomes" id="UP000191554"/>
    </source>
</evidence>
<dbReference type="Pfam" id="PF22747">
    <property type="entry name" value="Zn_ribbon_DUF2089"/>
    <property type="match status" value="1"/>
</dbReference>
<dbReference type="EMBL" id="MZGX01000007">
    <property type="protein sequence ID" value="OPX44868.1"/>
    <property type="molecule type" value="Genomic_DNA"/>
</dbReference>
<feature type="domain" description="DUF2089" evidence="1">
    <location>
        <begin position="42"/>
        <end position="87"/>
    </location>
</feature>
<name>A0A1V4SLW9_RUMHU</name>